<dbReference type="Gene3D" id="3.40.50.300">
    <property type="entry name" value="P-loop containing nucleotide triphosphate hydrolases"/>
    <property type="match status" value="2"/>
</dbReference>
<evidence type="ECO:0000256" key="1">
    <source>
        <dbReference type="ARBA" id="ARBA00004123"/>
    </source>
</evidence>
<dbReference type="GO" id="GO:0005524">
    <property type="term" value="F:ATP binding"/>
    <property type="evidence" value="ECO:0007669"/>
    <property type="project" value="UniProtKB-KW"/>
</dbReference>
<sequence>MPAAPSRRRSRSAFEADGEAASSSGAESQKRLKRSASHDEEDGEADEDDEYDDDPFAPTQRTNGLPNGSHGSGETTHSPGAVVRVKLVNFVTYENAVFYPGPHLNMIIGPNGTGKSSLVCALALGLGYNTSVLGRATKFGEYVTHGRDTATVEIELQRRPREKKNHVIRLDIIRENDKRKFWLNGKPCLVKVVQGLVANLRIACDNLCQFLPQEKVAEFAGLTPVQLLHETLRAAAPEEVINWQTALKALFIDFKDLKARVETQTANLTNLQSRQQGLQADVDRLNEREAIKNAVEDMRKARLCAEYNEARIRTKAETKKRKDAEKRLKALEQACGPGLEAVNDKEAYKAKVGAVLDHRKRALKTAESNADQAFRTVESLGEQIKECQNNIEQEKQLFTAKKAAVGKLRQTITRFEAEYKNEPPHFNAADWNQKIREQEHVLRDLVPEKRQIQDSIGDIKLQGRQNKTEIDAIQQNINSLNSQQGQKISFLKRFNPEVYQGWEWLQENQDKFEKEVFGPPMLTCSLKDERYSDLIQSMLQANDFLCFTCQTRKDHKTLSEKFYKDMGLSITIRTCGTDFRTFQPPMPVVDACRLGLDGYAIDFMDGPEPVLAMLCSERFLHASGVALEEISSEQFDALQNSQRINTWATGQTFFRVIRRREYGPDATTTSTRKVNQGRFWTDQPIDNQEMTDLQGKLNEATERRRQLLESLKDAQAKVPEIEEKESTVQKRLDELKNEKSELQAAHSRWVGIPDKIEAQKRILDTTRESMQACKARVAELDTRSDELLVEKGQAVLKHKEAVSQIRDAYQSLLDVQIRLIEASSDVRGLKERNSEITRSLEEKKEEIKAFAHNAAIAKREAEDAKQRVTDMLAQSEEGNDDFPRYQAMIEEKTLSEIDHEIQAEEAKLELIHAVDPGVLRQFEKRAKDIEELVKDKEKSSTKLGRLEAQIKELMEKFEPKIDELIAKVNQGFGHNFDMISCAGEVNIHKDDDFEQWAIEIKVKFREHEELQLLNQHRQSGGERAVSTVFYIMALQSMAQAPFRVVDEINQGMDPRNERMVHERMVEIACREHTSQYFLITPKLLTGLRYDERMRVLCIASGENVPETAVDLDFGKLITKQLALKAAA</sequence>
<dbReference type="Proteomes" id="UP000829685">
    <property type="component" value="Unassembled WGS sequence"/>
</dbReference>
<dbReference type="GO" id="GO:0003697">
    <property type="term" value="F:single-stranded DNA binding"/>
    <property type="evidence" value="ECO:0007669"/>
    <property type="project" value="TreeGrafter"/>
</dbReference>
<evidence type="ECO:0000313" key="14">
    <source>
        <dbReference type="Proteomes" id="UP000829685"/>
    </source>
</evidence>
<keyword evidence="7" id="KW-0067">ATP-binding</keyword>
<comment type="caution">
    <text evidence="13">The sequence shown here is derived from an EMBL/GenBank/DDBJ whole genome shotgun (WGS) entry which is preliminary data.</text>
</comment>
<proteinExistence type="inferred from homology"/>
<keyword evidence="5" id="KW-0158">Chromosome</keyword>
<dbReference type="InterPro" id="IPR027417">
    <property type="entry name" value="P-loop_NTPase"/>
</dbReference>
<dbReference type="OrthoDB" id="10254973at2759"/>
<dbReference type="GO" id="GO:0005634">
    <property type="term" value="C:nucleus"/>
    <property type="evidence" value="ECO:0007669"/>
    <property type="project" value="UniProtKB-SubCell"/>
</dbReference>
<dbReference type="SUPFAM" id="SSF52540">
    <property type="entry name" value="P-loop containing nucleoside triphosphate hydrolases"/>
    <property type="match status" value="1"/>
</dbReference>
<reference evidence="13" key="1">
    <citation type="submission" date="2021-03" db="EMBL/GenBank/DDBJ databases">
        <title>Revisited historic fungal species revealed as producer of novel bioactive compounds through whole genome sequencing and comparative genomics.</title>
        <authorList>
            <person name="Vignolle G.A."/>
            <person name="Hochenegger N."/>
            <person name="Mach R.L."/>
            <person name="Mach-Aigner A.R."/>
            <person name="Javad Rahimi M."/>
            <person name="Salim K.A."/>
            <person name="Chan C.M."/>
            <person name="Lim L.B.L."/>
            <person name="Cai F."/>
            <person name="Druzhinina I.S."/>
            <person name="U'Ren J.M."/>
            <person name="Derntl C."/>
        </authorList>
    </citation>
    <scope>NUCLEOTIDE SEQUENCE</scope>
    <source>
        <strain evidence="13">TUCIM 5799</strain>
    </source>
</reference>
<keyword evidence="9" id="KW-0539">Nucleus</keyword>
<evidence type="ECO:0000256" key="11">
    <source>
        <dbReference type="SAM" id="MobiDB-lite"/>
    </source>
</evidence>
<evidence type="ECO:0000259" key="12">
    <source>
        <dbReference type="Pfam" id="PF02463"/>
    </source>
</evidence>
<dbReference type="SUPFAM" id="SSF57997">
    <property type="entry name" value="Tropomyosin"/>
    <property type="match status" value="1"/>
</dbReference>
<protein>
    <recommendedName>
        <fullName evidence="4">Structural maintenance of chromosomes protein 5</fullName>
    </recommendedName>
</protein>
<evidence type="ECO:0000256" key="3">
    <source>
        <dbReference type="ARBA" id="ARBA00010171"/>
    </source>
</evidence>
<dbReference type="PANTHER" id="PTHR45916:SF1">
    <property type="entry name" value="STRUCTURAL MAINTENANCE OF CHROMOSOMES PROTEIN 5"/>
    <property type="match status" value="1"/>
</dbReference>
<feature type="compositionally biased region" description="Acidic residues" evidence="11">
    <location>
        <begin position="39"/>
        <end position="55"/>
    </location>
</feature>
<dbReference type="EMBL" id="JAFIMR010000023">
    <property type="protein sequence ID" value="KAI1864684.1"/>
    <property type="molecule type" value="Genomic_DNA"/>
</dbReference>
<dbReference type="GO" id="GO:0000724">
    <property type="term" value="P:double-strand break repair via homologous recombination"/>
    <property type="evidence" value="ECO:0007669"/>
    <property type="project" value="TreeGrafter"/>
</dbReference>
<comment type="similarity">
    <text evidence="3">Belongs to the SMC family. SMC5 subfamily.</text>
</comment>
<comment type="subcellular location">
    <subcellularLocation>
        <location evidence="2">Chromosome</location>
    </subcellularLocation>
    <subcellularLocation>
        <location evidence="1">Nucleus</location>
    </subcellularLocation>
</comment>
<feature type="coiled-coil region" evidence="10">
    <location>
        <begin position="254"/>
        <end position="334"/>
    </location>
</feature>
<feature type="domain" description="RecF/RecN/SMC N-terminal" evidence="12">
    <location>
        <begin position="83"/>
        <end position="1081"/>
    </location>
</feature>
<evidence type="ECO:0000256" key="9">
    <source>
        <dbReference type="ARBA" id="ARBA00023242"/>
    </source>
</evidence>
<feature type="coiled-coil region" evidence="10">
    <location>
        <begin position="690"/>
        <end position="745"/>
    </location>
</feature>
<feature type="coiled-coil region" evidence="10">
    <location>
        <begin position="826"/>
        <end position="874"/>
    </location>
</feature>
<evidence type="ECO:0000313" key="13">
    <source>
        <dbReference type="EMBL" id="KAI1864684.1"/>
    </source>
</evidence>
<evidence type="ECO:0000256" key="4">
    <source>
        <dbReference type="ARBA" id="ARBA00018687"/>
    </source>
</evidence>
<dbReference type="InterPro" id="IPR003395">
    <property type="entry name" value="RecF/RecN/SMC_N"/>
</dbReference>
<evidence type="ECO:0000256" key="10">
    <source>
        <dbReference type="SAM" id="Coils"/>
    </source>
</evidence>
<keyword evidence="14" id="KW-1185">Reference proteome</keyword>
<evidence type="ECO:0000256" key="6">
    <source>
        <dbReference type="ARBA" id="ARBA00022741"/>
    </source>
</evidence>
<keyword evidence="6" id="KW-0547">Nucleotide-binding</keyword>
<evidence type="ECO:0000256" key="7">
    <source>
        <dbReference type="ARBA" id="ARBA00022840"/>
    </source>
</evidence>
<organism evidence="13 14">
    <name type="scientific">Neoarthrinium moseri</name>
    <dbReference type="NCBI Taxonomy" id="1658444"/>
    <lineage>
        <taxon>Eukaryota</taxon>
        <taxon>Fungi</taxon>
        <taxon>Dikarya</taxon>
        <taxon>Ascomycota</taxon>
        <taxon>Pezizomycotina</taxon>
        <taxon>Sordariomycetes</taxon>
        <taxon>Xylariomycetidae</taxon>
        <taxon>Amphisphaeriales</taxon>
        <taxon>Apiosporaceae</taxon>
        <taxon>Neoarthrinium</taxon>
    </lineage>
</organism>
<feature type="coiled-coil region" evidence="10">
    <location>
        <begin position="363"/>
        <end position="397"/>
    </location>
</feature>
<feature type="region of interest" description="Disordered" evidence="11">
    <location>
        <begin position="1"/>
        <end position="78"/>
    </location>
</feature>
<feature type="compositionally biased region" description="Low complexity" evidence="11">
    <location>
        <begin position="13"/>
        <end position="27"/>
    </location>
</feature>
<dbReference type="PANTHER" id="PTHR45916">
    <property type="entry name" value="STRUCTURAL MAINTENANCE OF CHROMOSOMES PROTEIN 5"/>
    <property type="match status" value="1"/>
</dbReference>
<evidence type="ECO:0000256" key="8">
    <source>
        <dbReference type="ARBA" id="ARBA00023054"/>
    </source>
</evidence>
<evidence type="ECO:0000256" key="5">
    <source>
        <dbReference type="ARBA" id="ARBA00022454"/>
    </source>
</evidence>
<gene>
    <name evidence="13" type="ORF">JX265_008408</name>
</gene>
<feature type="compositionally biased region" description="Basic residues" evidence="11">
    <location>
        <begin position="1"/>
        <end position="11"/>
    </location>
</feature>
<feature type="coiled-coil region" evidence="10">
    <location>
        <begin position="919"/>
        <end position="956"/>
    </location>
</feature>
<dbReference type="GO" id="GO:0030915">
    <property type="term" value="C:Smc5-Smc6 complex"/>
    <property type="evidence" value="ECO:0007669"/>
    <property type="project" value="TreeGrafter"/>
</dbReference>
<dbReference type="FunFam" id="3.40.50.300:FF:001301">
    <property type="entry name" value="Structural maintenance of chromosomes 5"/>
    <property type="match status" value="1"/>
</dbReference>
<name>A0A9P9WI70_9PEZI</name>
<keyword evidence="8 10" id="KW-0175">Coiled coil</keyword>
<dbReference type="AlphaFoldDB" id="A0A9P9WI70"/>
<dbReference type="Pfam" id="PF02463">
    <property type="entry name" value="SMC_N"/>
    <property type="match status" value="1"/>
</dbReference>
<evidence type="ECO:0000256" key="2">
    <source>
        <dbReference type="ARBA" id="ARBA00004286"/>
    </source>
</evidence>
<accession>A0A9P9WI70</accession>